<accession>A0ABU2ZM14</accession>
<keyword evidence="1 3" id="KW-0808">Transferase</keyword>
<comment type="caution">
    <text evidence="3">The sequence shown here is derived from an EMBL/GenBank/DDBJ whole genome shotgun (WGS) entry which is preliminary data.</text>
</comment>
<dbReference type="EMBL" id="JAVRHX010000001">
    <property type="protein sequence ID" value="MDT0593665.1"/>
    <property type="molecule type" value="Genomic_DNA"/>
</dbReference>
<name>A0ABU2ZM14_9ALTE</name>
<dbReference type="SUPFAM" id="SSF53756">
    <property type="entry name" value="UDP-Glycosyltransferase/glycogen phosphorylase"/>
    <property type="match status" value="1"/>
</dbReference>
<proteinExistence type="predicted"/>
<dbReference type="PANTHER" id="PTHR46401">
    <property type="entry name" value="GLYCOSYLTRANSFERASE WBBK-RELATED"/>
    <property type="match status" value="1"/>
</dbReference>
<dbReference type="PANTHER" id="PTHR46401:SF2">
    <property type="entry name" value="GLYCOSYLTRANSFERASE WBBK-RELATED"/>
    <property type="match status" value="1"/>
</dbReference>
<dbReference type="RefSeq" id="WP_311367170.1">
    <property type="nucleotide sequence ID" value="NZ_JAVRHX010000001.1"/>
</dbReference>
<keyword evidence="4" id="KW-1185">Reference proteome</keyword>
<dbReference type="CDD" id="cd03801">
    <property type="entry name" value="GT4_PimA-like"/>
    <property type="match status" value="1"/>
</dbReference>
<gene>
    <name evidence="3" type="ORF">RM552_02260</name>
</gene>
<protein>
    <submittedName>
        <fullName evidence="3">Glycosyltransferase family 4 protein</fullName>
        <ecNumber evidence="3">2.4.-.-</ecNumber>
    </submittedName>
</protein>
<organism evidence="3 4">
    <name type="scientific">Glaciecola petra</name>
    <dbReference type="NCBI Taxonomy" id="3075602"/>
    <lineage>
        <taxon>Bacteria</taxon>
        <taxon>Pseudomonadati</taxon>
        <taxon>Pseudomonadota</taxon>
        <taxon>Gammaproteobacteria</taxon>
        <taxon>Alteromonadales</taxon>
        <taxon>Alteromonadaceae</taxon>
        <taxon>Glaciecola</taxon>
    </lineage>
</organism>
<dbReference type="InterPro" id="IPR001296">
    <property type="entry name" value="Glyco_trans_1"/>
</dbReference>
<feature type="domain" description="Glycosyl transferase family 1" evidence="2">
    <location>
        <begin position="178"/>
        <end position="313"/>
    </location>
</feature>
<dbReference type="EC" id="2.4.-.-" evidence="3"/>
<evidence type="ECO:0000259" key="2">
    <source>
        <dbReference type="Pfam" id="PF00534"/>
    </source>
</evidence>
<dbReference type="Pfam" id="PF00534">
    <property type="entry name" value="Glycos_transf_1"/>
    <property type="match status" value="1"/>
</dbReference>
<evidence type="ECO:0000313" key="4">
    <source>
        <dbReference type="Proteomes" id="UP001253545"/>
    </source>
</evidence>
<reference evidence="3 4" key="1">
    <citation type="submission" date="2023-09" db="EMBL/GenBank/DDBJ databases">
        <authorList>
            <person name="Rey-Velasco X."/>
        </authorList>
    </citation>
    <scope>NUCLEOTIDE SEQUENCE [LARGE SCALE GENOMIC DNA]</scope>
    <source>
        <strain evidence="3 4">P117</strain>
    </source>
</reference>
<evidence type="ECO:0000313" key="3">
    <source>
        <dbReference type="EMBL" id="MDT0593665.1"/>
    </source>
</evidence>
<keyword evidence="3" id="KW-0328">Glycosyltransferase</keyword>
<evidence type="ECO:0000256" key="1">
    <source>
        <dbReference type="ARBA" id="ARBA00022679"/>
    </source>
</evidence>
<sequence length="370" mass="41647">MRTIKEYLKYLFILVGALVRPKNNNVLVSMLSKSDTNGPGRFIKNLSDGLTNTSDIKIIRNPFKGFHAILIISNMPPLIFKIFNKLGVKTILRVDGFSYPDLYDNLNDVESIRRRHPRDFSLYRMRTNFQIQTSLKLADYIIYQSQFSRQVSNKWLCNRENNYSIIYNGVNTQLFQPIEAINKKKCIVSVHGNLRDPDIIICCLEVFGKLSSILGNQQLILRIIGSLTEDVAEIVFKEKEKKVINLEVTGSVSPKTLSTILPESTLSLHLTSSDACPNSVLESLASGVPVVCQHFGGQSELVGNAGIVINTGVEYDYSEQMVELAVEACKDIMNDVTGYSLKARQRAEINFSIEKMSQQYSSILCRETIA</sequence>
<dbReference type="Proteomes" id="UP001253545">
    <property type="component" value="Unassembled WGS sequence"/>
</dbReference>
<dbReference type="Gene3D" id="3.40.50.2000">
    <property type="entry name" value="Glycogen Phosphorylase B"/>
    <property type="match status" value="2"/>
</dbReference>
<dbReference type="GO" id="GO:0016757">
    <property type="term" value="F:glycosyltransferase activity"/>
    <property type="evidence" value="ECO:0007669"/>
    <property type="project" value="UniProtKB-KW"/>
</dbReference>